<gene>
    <name evidence="5" type="ORF">GTS_28640</name>
</gene>
<comment type="caution">
    <text evidence="5">The sequence shown here is derived from an EMBL/GenBank/DDBJ whole genome shotgun (WGS) entry which is preliminary data.</text>
</comment>
<dbReference type="PANTHER" id="PTHR11575:SF24">
    <property type="entry name" value="5'-NUCLEOTIDASE"/>
    <property type="match status" value="1"/>
</dbReference>
<dbReference type="SUPFAM" id="SSF56300">
    <property type="entry name" value="Metallo-dependent phosphatases"/>
    <property type="match status" value="1"/>
</dbReference>
<evidence type="ECO:0000256" key="2">
    <source>
        <dbReference type="RuleBase" id="RU362119"/>
    </source>
</evidence>
<keyword evidence="2" id="KW-0378">Hydrolase</keyword>
<keyword evidence="6" id="KW-1185">Reference proteome</keyword>
<sequence length="573" mass="59687">MGASRRLARRAAAVVAAATAALTLTATAAPAAGERGAAPIDLRLIGINDFHGNLEPPTGSSGQVVLADGSRVAAGGAAYLAAHVRQLRAQAPNAMLVGVGDLIGASPLTSALFHDEPTIDLMNQLGMIASPVGNHEFDEGYRELERIQWGGCHPTDGCQFDNPYTGARFPYLGANVTFASSGAPALPPFWISQVQGVPVGFIGEPLKDTPTVVSADAIKDLRFADEVRTANRYADLLDRLGVKTIVLLVHQGDNTEGGGPDDCRTDPGPARAIAEQVSPKIDAVLTAHSHQQYVCWVNDPAGQRRPFLQGLSFGRELSVLDLKIDRRTRDVLRDRTTAFNDVVTRTVAADPDAAALVDRAAQKAAPLANRPVGSVTTDVVRAAAPSGESPLGDVIADAQLAATTSAGAQVALMNPGGVRADLPYHSGTPGVPDGTVTYGEAYAVQPFGNILQTMTLTGAQLKAVLEQQWQPQPGGVTVRVLQPSASLHYRWSAAAPVGSKVSDITVNGQPVRPDASYRVTVNNFLAGGGDGFTALRDGTGVTGGGQDLDAFTGYLGAHPNLVPPPLDRIAVTT</sequence>
<dbReference type="OrthoDB" id="1016457at2"/>
<dbReference type="Gene3D" id="3.60.21.10">
    <property type="match status" value="1"/>
</dbReference>
<evidence type="ECO:0000313" key="5">
    <source>
        <dbReference type="EMBL" id="GDY31231.1"/>
    </source>
</evidence>
<feature type="chain" id="PRO_5039753927" evidence="2">
    <location>
        <begin position="29"/>
        <end position="573"/>
    </location>
</feature>
<feature type="domain" description="5'-Nucleotidase C-terminal" evidence="4">
    <location>
        <begin position="372"/>
        <end position="536"/>
    </location>
</feature>
<dbReference type="GO" id="GO:0000166">
    <property type="term" value="F:nucleotide binding"/>
    <property type="evidence" value="ECO:0007669"/>
    <property type="project" value="UniProtKB-KW"/>
</dbReference>
<keyword evidence="1 2" id="KW-0732">Signal</keyword>
<dbReference type="EMBL" id="BJFL01000012">
    <property type="protein sequence ID" value="GDY31231.1"/>
    <property type="molecule type" value="Genomic_DNA"/>
</dbReference>
<dbReference type="GO" id="GO:0008768">
    <property type="term" value="F:UDP-sugar diphosphatase activity"/>
    <property type="evidence" value="ECO:0007669"/>
    <property type="project" value="TreeGrafter"/>
</dbReference>
<proteinExistence type="inferred from homology"/>
<organism evidence="5 6">
    <name type="scientific">Gandjariella thermophila</name>
    <dbReference type="NCBI Taxonomy" id="1931992"/>
    <lineage>
        <taxon>Bacteria</taxon>
        <taxon>Bacillati</taxon>
        <taxon>Actinomycetota</taxon>
        <taxon>Actinomycetes</taxon>
        <taxon>Pseudonocardiales</taxon>
        <taxon>Pseudonocardiaceae</taxon>
        <taxon>Gandjariella</taxon>
    </lineage>
</organism>
<accession>A0A4D4J3Z0</accession>
<dbReference type="RefSeq" id="WP_137814302.1">
    <property type="nucleotide sequence ID" value="NZ_BJFL01000012.1"/>
</dbReference>
<dbReference type="InterPro" id="IPR036907">
    <property type="entry name" value="5'-Nucleotdase_C_sf"/>
</dbReference>
<dbReference type="AlphaFoldDB" id="A0A4D4J3Z0"/>
<dbReference type="InterPro" id="IPR029052">
    <property type="entry name" value="Metallo-depent_PP-like"/>
</dbReference>
<protein>
    <submittedName>
        <fullName evidence="5">Bifunctional metallophosphatase/5'-nucleotidase</fullName>
    </submittedName>
</protein>
<evidence type="ECO:0000259" key="4">
    <source>
        <dbReference type="Pfam" id="PF02872"/>
    </source>
</evidence>
<dbReference type="PANTHER" id="PTHR11575">
    <property type="entry name" value="5'-NUCLEOTIDASE-RELATED"/>
    <property type="match status" value="1"/>
</dbReference>
<dbReference type="GO" id="GO:0009166">
    <property type="term" value="P:nucleotide catabolic process"/>
    <property type="evidence" value="ECO:0007669"/>
    <property type="project" value="InterPro"/>
</dbReference>
<name>A0A4D4J3Z0_9PSEU</name>
<dbReference type="Proteomes" id="UP000298860">
    <property type="component" value="Unassembled WGS sequence"/>
</dbReference>
<evidence type="ECO:0000313" key="6">
    <source>
        <dbReference type="Proteomes" id="UP000298860"/>
    </source>
</evidence>
<dbReference type="GO" id="GO:0030288">
    <property type="term" value="C:outer membrane-bounded periplasmic space"/>
    <property type="evidence" value="ECO:0007669"/>
    <property type="project" value="TreeGrafter"/>
</dbReference>
<feature type="signal peptide" evidence="2">
    <location>
        <begin position="1"/>
        <end position="28"/>
    </location>
</feature>
<dbReference type="Gene3D" id="3.90.780.10">
    <property type="entry name" value="5'-Nucleotidase, C-terminal domain"/>
    <property type="match status" value="1"/>
</dbReference>
<dbReference type="InterPro" id="IPR008334">
    <property type="entry name" value="5'-Nucleotdase_C"/>
</dbReference>
<comment type="similarity">
    <text evidence="2">Belongs to the 5'-nucleotidase family.</text>
</comment>
<evidence type="ECO:0000259" key="3">
    <source>
        <dbReference type="Pfam" id="PF00149"/>
    </source>
</evidence>
<reference evidence="6" key="1">
    <citation type="submission" date="2019-04" db="EMBL/GenBank/DDBJ databases">
        <title>Draft genome sequence of Pseudonocardiaceae bacterium SL3-2-4.</title>
        <authorList>
            <person name="Ningsih F."/>
            <person name="Yokota A."/>
            <person name="Sakai Y."/>
            <person name="Nanatani K."/>
            <person name="Yabe S."/>
            <person name="Oetari A."/>
            <person name="Sjamsuridzal W."/>
        </authorList>
    </citation>
    <scope>NUCLEOTIDE SEQUENCE [LARGE SCALE GENOMIC DNA]</scope>
    <source>
        <strain evidence="6">SL3-2-4</strain>
    </source>
</reference>
<keyword evidence="2" id="KW-0547">Nucleotide-binding</keyword>
<dbReference type="Pfam" id="PF02872">
    <property type="entry name" value="5_nucleotid_C"/>
    <property type="match status" value="1"/>
</dbReference>
<dbReference type="PRINTS" id="PR01607">
    <property type="entry name" value="APYRASEFAMLY"/>
</dbReference>
<dbReference type="InterPro" id="IPR004843">
    <property type="entry name" value="Calcineurin-like_PHP"/>
</dbReference>
<dbReference type="InterPro" id="IPR006179">
    <property type="entry name" value="5_nucleotidase/apyrase"/>
</dbReference>
<dbReference type="PROSITE" id="PS51318">
    <property type="entry name" value="TAT"/>
    <property type="match status" value="1"/>
</dbReference>
<dbReference type="SUPFAM" id="SSF55816">
    <property type="entry name" value="5'-nucleotidase (syn. UDP-sugar hydrolase), C-terminal domain"/>
    <property type="match status" value="1"/>
</dbReference>
<dbReference type="Pfam" id="PF00149">
    <property type="entry name" value="Metallophos"/>
    <property type="match status" value="1"/>
</dbReference>
<dbReference type="GO" id="GO:0008253">
    <property type="term" value="F:5'-nucleotidase activity"/>
    <property type="evidence" value="ECO:0007669"/>
    <property type="project" value="TreeGrafter"/>
</dbReference>
<dbReference type="InterPro" id="IPR006311">
    <property type="entry name" value="TAT_signal"/>
</dbReference>
<evidence type="ECO:0000256" key="1">
    <source>
        <dbReference type="ARBA" id="ARBA00022729"/>
    </source>
</evidence>
<feature type="domain" description="Calcineurin-like phosphoesterase" evidence="3">
    <location>
        <begin position="43"/>
        <end position="291"/>
    </location>
</feature>